<gene>
    <name evidence="2" type="ORF">JAAARDRAFT_58859</name>
</gene>
<evidence type="ECO:0000256" key="1">
    <source>
        <dbReference type="SAM" id="MobiDB-lite"/>
    </source>
</evidence>
<name>A0A067PP36_9AGAM</name>
<sequence length="483" mass="52999">MMPIASFPIVAPHSLPTPSPSSFTRSIEGSPPLPFDRAQSVSDFEIEHSPVKPGRPARNVSRRNTEYETEQVFLASIANLLAAKARPFTVSGRIPLDPASLILFFRSKSAITHSLDFPIDVEHDTPPALEVLIAACKPYPSTEINDNYPEAIYYPSTLPLTATLEIANHPILDAVRNTLFPTLPTGHFLVAVRDKVEIILTGGHMSVQPRTTRNDGRIAMIIVTLPVRFRGGGLVITNAEGNEEKFYGRGGKSGDMEWVAFLSDCDYRVETVQKGCRVSISYAVYLKSHGPSGINPDPLITPSDKFLDLLAPILNLSRGRRIAFYLTNEYGVNPSEVLADSLAPMLKGGDSMLYHAMKLYRLVPELRWYAGGYIWPLDRTVECVHELDTSEARMPITVLNGPRGTPAVRGAFGNYGDAEESEVDDLRCRVEDSGAVPLADTDIIILTDFNSSPGPVGRERVPFVSNGTLEKLIVNVLLVVYVP</sequence>
<dbReference type="Proteomes" id="UP000027265">
    <property type="component" value="Unassembled WGS sequence"/>
</dbReference>
<evidence type="ECO:0000313" key="2">
    <source>
        <dbReference type="EMBL" id="KDQ56563.1"/>
    </source>
</evidence>
<organism evidence="2 3">
    <name type="scientific">Jaapia argillacea MUCL 33604</name>
    <dbReference type="NCBI Taxonomy" id="933084"/>
    <lineage>
        <taxon>Eukaryota</taxon>
        <taxon>Fungi</taxon>
        <taxon>Dikarya</taxon>
        <taxon>Basidiomycota</taxon>
        <taxon>Agaricomycotina</taxon>
        <taxon>Agaricomycetes</taxon>
        <taxon>Agaricomycetidae</taxon>
        <taxon>Jaapiales</taxon>
        <taxon>Jaapiaceae</taxon>
        <taxon>Jaapia</taxon>
    </lineage>
</organism>
<protein>
    <submittedName>
        <fullName evidence="2">Uncharacterized protein</fullName>
    </submittedName>
</protein>
<dbReference type="HOGENOM" id="CLU_045566_0_0_1"/>
<dbReference type="EMBL" id="KL197721">
    <property type="protein sequence ID" value="KDQ56563.1"/>
    <property type="molecule type" value="Genomic_DNA"/>
</dbReference>
<feature type="region of interest" description="Disordered" evidence="1">
    <location>
        <begin position="44"/>
        <end position="64"/>
    </location>
</feature>
<dbReference type="InParanoid" id="A0A067PP36"/>
<keyword evidence="3" id="KW-1185">Reference proteome</keyword>
<dbReference type="OrthoDB" id="3166447at2759"/>
<proteinExistence type="predicted"/>
<evidence type="ECO:0000313" key="3">
    <source>
        <dbReference type="Proteomes" id="UP000027265"/>
    </source>
</evidence>
<dbReference type="AlphaFoldDB" id="A0A067PP36"/>
<reference evidence="3" key="1">
    <citation type="journal article" date="2014" name="Proc. Natl. Acad. Sci. U.S.A.">
        <title>Extensive sampling of basidiomycete genomes demonstrates inadequacy of the white-rot/brown-rot paradigm for wood decay fungi.</title>
        <authorList>
            <person name="Riley R."/>
            <person name="Salamov A.A."/>
            <person name="Brown D.W."/>
            <person name="Nagy L.G."/>
            <person name="Floudas D."/>
            <person name="Held B.W."/>
            <person name="Levasseur A."/>
            <person name="Lombard V."/>
            <person name="Morin E."/>
            <person name="Otillar R."/>
            <person name="Lindquist E.A."/>
            <person name="Sun H."/>
            <person name="LaButti K.M."/>
            <person name="Schmutz J."/>
            <person name="Jabbour D."/>
            <person name="Luo H."/>
            <person name="Baker S.E."/>
            <person name="Pisabarro A.G."/>
            <person name="Walton J.D."/>
            <person name="Blanchette R.A."/>
            <person name="Henrissat B."/>
            <person name="Martin F."/>
            <person name="Cullen D."/>
            <person name="Hibbett D.S."/>
            <person name="Grigoriev I.V."/>
        </authorList>
    </citation>
    <scope>NUCLEOTIDE SEQUENCE [LARGE SCALE GENOMIC DNA]</scope>
    <source>
        <strain evidence="3">MUCL 33604</strain>
    </source>
</reference>
<accession>A0A067PP36</accession>